<dbReference type="STRING" id="993615.L2GLP1"/>
<evidence type="ECO:0000313" key="3">
    <source>
        <dbReference type="Proteomes" id="UP000011082"/>
    </source>
</evidence>
<dbReference type="PANTHER" id="PTHR14927:SF0">
    <property type="entry name" value="NUCLEOLAR PROTEIN 10"/>
    <property type="match status" value="1"/>
</dbReference>
<dbReference type="Pfam" id="PF23098">
    <property type="entry name" value="Beta-prop_NOL10_N"/>
    <property type="match status" value="1"/>
</dbReference>
<dbReference type="InterPro" id="IPR056551">
    <property type="entry name" value="Beta-prop_NOL10_N"/>
</dbReference>
<evidence type="ECO:0000313" key="2">
    <source>
        <dbReference type="EMBL" id="ELA41197.1"/>
    </source>
</evidence>
<dbReference type="OMA" id="YKLRIPH"/>
<protein>
    <recommendedName>
        <fullName evidence="1">Nucleolar protein 10-like N-terminal domain-containing protein</fullName>
    </recommendedName>
</protein>
<dbReference type="GO" id="GO:0000462">
    <property type="term" value="P:maturation of SSU-rRNA from tricistronic rRNA transcript (SSU-rRNA, 5.8S rRNA, LSU-rRNA)"/>
    <property type="evidence" value="ECO:0007669"/>
    <property type="project" value="TreeGrafter"/>
</dbReference>
<dbReference type="GO" id="GO:0032040">
    <property type="term" value="C:small-subunit processome"/>
    <property type="evidence" value="ECO:0007669"/>
    <property type="project" value="TreeGrafter"/>
</dbReference>
<dbReference type="HOGENOM" id="CLU_009923_1_0_1"/>
<dbReference type="OrthoDB" id="273340at2759"/>
<name>L2GLP1_VITCO</name>
<dbReference type="GO" id="GO:0030686">
    <property type="term" value="C:90S preribosome"/>
    <property type="evidence" value="ECO:0007669"/>
    <property type="project" value="TreeGrafter"/>
</dbReference>
<dbReference type="InterPro" id="IPR040382">
    <property type="entry name" value="NOL10/Enp2"/>
</dbReference>
<dbReference type="InterPro" id="IPR036322">
    <property type="entry name" value="WD40_repeat_dom_sf"/>
</dbReference>
<gene>
    <name evidence="2" type="ORF">VICG_01796</name>
</gene>
<feature type="domain" description="Nucleolar protein 10-like N-terminal" evidence="1">
    <location>
        <begin position="17"/>
        <end position="253"/>
    </location>
</feature>
<dbReference type="InParanoid" id="L2GLP1"/>
<dbReference type="GeneID" id="19882506"/>
<accession>L2GLP1</accession>
<dbReference type="SUPFAM" id="SSF50978">
    <property type="entry name" value="WD40 repeat-like"/>
    <property type="match status" value="1"/>
</dbReference>
<dbReference type="Proteomes" id="UP000011082">
    <property type="component" value="Unassembled WGS sequence"/>
</dbReference>
<reference evidence="3" key="1">
    <citation type="submission" date="2011-05" db="EMBL/GenBank/DDBJ databases">
        <title>The genome sequence of Vittaforma corneae strain ATCC 50505.</title>
        <authorList>
            <consortium name="The Broad Institute Genome Sequencing Platform"/>
            <person name="Cuomo C."/>
            <person name="Didier E."/>
            <person name="Bowers L."/>
            <person name="Young S.K."/>
            <person name="Zeng Q."/>
            <person name="Gargeya S."/>
            <person name="Fitzgerald M."/>
            <person name="Haas B."/>
            <person name="Abouelleil A."/>
            <person name="Alvarado L."/>
            <person name="Arachchi H.M."/>
            <person name="Berlin A."/>
            <person name="Chapman S.B."/>
            <person name="Gearin G."/>
            <person name="Goldberg J."/>
            <person name="Griggs A."/>
            <person name="Gujja S."/>
            <person name="Hansen M."/>
            <person name="Heiman D."/>
            <person name="Howarth C."/>
            <person name="Larimer J."/>
            <person name="Lui A."/>
            <person name="MacDonald P.J.P."/>
            <person name="McCowen C."/>
            <person name="Montmayeur A."/>
            <person name="Murphy C."/>
            <person name="Neiman D."/>
            <person name="Pearson M."/>
            <person name="Priest M."/>
            <person name="Roberts A."/>
            <person name="Saif S."/>
            <person name="Shea T."/>
            <person name="Sisk P."/>
            <person name="Stolte C."/>
            <person name="Sykes S."/>
            <person name="Wortman J."/>
            <person name="Nusbaum C."/>
            <person name="Birren B."/>
        </authorList>
    </citation>
    <scope>NUCLEOTIDE SEQUENCE [LARGE SCALE GENOMIC DNA]</scope>
    <source>
        <strain evidence="3">ATCC 50505</strain>
    </source>
</reference>
<dbReference type="Gene3D" id="2.130.10.10">
    <property type="entry name" value="YVTN repeat-like/Quinoprotein amine dehydrogenase"/>
    <property type="match status" value="1"/>
</dbReference>
<dbReference type="EMBL" id="JH370148">
    <property type="protein sequence ID" value="ELA41197.1"/>
    <property type="molecule type" value="Genomic_DNA"/>
</dbReference>
<organism evidence="2 3">
    <name type="scientific">Vittaforma corneae (strain ATCC 50505)</name>
    <name type="common">Microsporidian parasite</name>
    <name type="synonym">Nosema corneum</name>
    <dbReference type="NCBI Taxonomy" id="993615"/>
    <lineage>
        <taxon>Eukaryota</taxon>
        <taxon>Fungi</taxon>
        <taxon>Fungi incertae sedis</taxon>
        <taxon>Microsporidia</taxon>
        <taxon>Nosematidae</taxon>
        <taxon>Vittaforma</taxon>
    </lineage>
</organism>
<sequence>MRSKKLRFQEITPLSEFQFSVACHSICISKDRCKALAAGVYKPTVKLFDFKSGMMKFERHMVCDPIKVVSLEDDAEKFSILRSDKAIEFHTKGGFHEKVKTPNQPKDMVFNTVSSELYLGGNYSEVYRFNLEQGRFLKSIPVAGNKMSWSDTHGLLGAISKKSLIFVDTRSKDNIITHTFGSELLSVAQDGSGLKYAIGSENGELLEYDFRSSRPLKHLNFNYFIQKIEFSDRKLIAAANERIYIIQEDVSSLEDVIDPGFRINDFSIDGGLIFIGGEDPEIKTLVSEDLGAIPSWAMT</sequence>
<dbReference type="PANTHER" id="PTHR14927">
    <property type="entry name" value="NUCLEOLAR PROTEIN 10"/>
    <property type="match status" value="1"/>
</dbReference>
<dbReference type="VEuPathDB" id="MicrosporidiaDB:VICG_01796"/>
<dbReference type="RefSeq" id="XP_007605241.1">
    <property type="nucleotide sequence ID" value="XM_007605179.1"/>
</dbReference>
<dbReference type="InterPro" id="IPR015943">
    <property type="entry name" value="WD40/YVTN_repeat-like_dom_sf"/>
</dbReference>
<dbReference type="AlphaFoldDB" id="L2GLP1"/>
<keyword evidence="3" id="KW-1185">Reference proteome</keyword>
<proteinExistence type="predicted"/>
<evidence type="ECO:0000259" key="1">
    <source>
        <dbReference type="Pfam" id="PF23098"/>
    </source>
</evidence>